<evidence type="ECO:0000313" key="2">
    <source>
        <dbReference type="Proteomes" id="UP000653358"/>
    </source>
</evidence>
<name>A0ABR6WPD1_9FIRM</name>
<evidence type="ECO:0000313" key="1">
    <source>
        <dbReference type="EMBL" id="MBC3798148.1"/>
    </source>
</evidence>
<comment type="caution">
    <text evidence="1">The sequence shown here is derived from an EMBL/GenBank/DDBJ whole genome shotgun (WGS) entry which is preliminary data.</text>
</comment>
<proteinExistence type="predicted"/>
<keyword evidence="2" id="KW-1185">Reference proteome</keyword>
<reference evidence="1 2" key="1">
    <citation type="journal article" date="2020" name="mSystems">
        <title>Defining Genomic and Predicted Metabolic Features of the Acetobacterium Genus.</title>
        <authorList>
            <person name="Ross D.E."/>
            <person name="Marshall C.W."/>
            <person name="Gulliver D."/>
            <person name="May H.D."/>
            <person name="Norman R.S."/>
        </authorList>
    </citation>
    <scope>NUCLEOTIDE SEQUENCE [LARGE SCALE GENOMIC DNA]</scope>
    <source>
        <strain evidence="1 2">DSM 9173</strain>
    </source>
</reference>
<gene>
    <name evidence="1" type="ORF">GH807_13980</name>
</gene>
<organism evidence="1 2">
    <name type="scientific">Acetobacterium tundrae</name>
    <dbReference type="NCBI Taxonomy" id="132932"/>
    <lineage>
        <taxon>Bacteria</taxon>
        <taxon>Bacillati</taxon>
        <taxon>Bacillota</taxon>
        <taxon>Clostridia</taxon>
        <taxon>Eubacteriales</taxon>
        <taxon>Eubacteriaceae</taxon>
        <taxon>Acetobacterium</taxon>
    </lineage>
</organism>
<sequence length="75" mass="8707">MRANFYDLWLDGCNGLFSDWRDSIEGRLTAIIDQVSPGKSIPYEYGEVKQEIQGYRDSAWIGTFRSFPVLRNNQN</sequence>
<dbReference type="Proteomes" id="UP000653358">
    <property type="component" value="Unassembled WGS sequence"/>
</dbReference>
<dbReference type="EMBL" id="WJBB01000021">
    <property type="protein sequence ID" value="MBC3798148.1"/>
    <property type="molecule type" value="Genomic_DNA"/>
</dbReference>
<accession>A0ABR6WPD1</accession>
<protein>
    <submittedName>
        <fullName evidence="1">Uncharacterized protein</fullName>
    </submittedName>
</protein>